<dbReference type="SUPFAM" id="SSF47473">
    <property type="entry name" value="EF-hand"/>
    <property type="match status" value="1"/>
</dbReference>
<dbReference type="InterPro" id="IPR011992">
    <property type="entry name" value="EF-hand-dom_pair"/>
</dbReference>
<dbReference type="InterPro" id="IPR005123">
    <property type="entry name" value="Oxoglu/Fe-dep_dioxygenase_dom"/>
</dbReference>
<dbReference type="PROSITE" id="PS00018">
    <property type="entry name" value="EF_HAND_1"/>
    <property type="match status" value="1"/>
</dbReference>
<dbReference type="GeneID" id="20815069"/>
<dbReference type="PROSITE" id="PS50222">
    <property type="entry name" value="EF_HAND_2"/>
    <property type="match status" value="1"/>
</dbReference>
<dbReference type="GO" id="GO:0004656">
    <property type="term" value="F:procollagen-proline 4-dioxygenase activity"/>
    <property type="evidence" value="ECO:0007669"/>
    <property type="project" value="TreeGrafter"/>
</dbReference>
<dbReference type="InterPro" id="IPR018247">
    <property type="entry name" value="EF_Hand_1_Ca_BS"/>
</dbReference>
<evidence type="ECO:0000256" key="1">
    <source>
        <dbReference type="ARBA" id="ARBA00022723"/>
    </source>
</evidence>
<keyword evidence="1" id="KW-0479">Metal-binding</keyword>
<dbReference type="RefSeq" id="XP_009838800.1">
    <property type="nucleotide sequence ID" value="XM_009840498.1"/>
</dbReference>
<keyword evidence="3" id="KW-0408">Iron</keyword>
<protein>
    <submittedName>
        <fullName evidence="7">Uncharacterized protein</fullName>
    </submittedName>
</protein>
<dbReference type="OrthoDB" id="74454at2759"/>
<proteinExistence type="predicted"/>
<evidence type="ECO:0000256" key="4">
    <source>
        <dbReference type="SAM" id="MobiDB-lite"/>
    </source>
</evidence>
<feature type="region of interest" description="Disordered" evidence="4">
    <location>
        <begin position="383"/>
        <end position="413"/>
    </location>
</feature>
<gene>
    <name evidence="7" type="ORF">H257_13073</name>
</gene>
<dbReference type="GO" id="GO:0005783">
    <property type="term" value="C:endoplasmic reticulum"/>
    <property type="evidence" value="ECO:0007669"/>
    <property type="project" value="TreeGrafter"/>
</dbReference>
<evidence type="ECO:0000259" key="6">
    <source>
        <dbReference type="PROSITE" id="PS51471"/>
    </source>
</evidence>
<keyword evidence="2" id="KW-0106">Calcium</keyword>
<dbReference type="Gene3D" id="2.60.120.620">
    <property type="entry name" value="q2cbj1_9rhob like domain"/>
    <property type="match status" value="1"/>
</dbReference>
<dbReference type="PROSITE" id="PS51471">
    <property type="entry name" value="FE2OG_OXY"/>
    <property type="match status" value="1"/>
</dbReference>
<name>W4FVV5_APHAT</name>
<reference evidence="7" key="1">
    <citation type="submission" date="2013-12" db="EMBL/GenBank/DDBJ databases">
        <title>The Genome Sequence of Aphanomyces astaci APO3.</title>
        <authorList>
            <consortium name="The Broad Institute Genomics Platform"/>
            <person name="Russ C."/>
            <person name="Tyler B."/>
            <person name="van West P."/>
            <person name="Dieguez-Uribeondo J."/>
            <person name="Young S.K."/>
            <person name="Zeng Q."/>
            <person name="Gargeya S."/>
            <person name="Fitzgerald M."/>
            <person name="Abouelleil A."/>
            <person name="Alvarado L."/>
            <person name="Chapman S.B."/>
            <person name="Gainer-Dewar J."/>
            <person name="Goldberg J."/>
            <person name="Griggs A."/>
            <person name="Gujja S."/>
            <person name="Hansen M."/>
            <person name="Howarth C."/>
            <person name="Imamovic A."/>
            <person name="Ireland A."/>
            <person name="Larimer J."/>
            <person name="McCowan C."/>
            <person name="Murphy C."/>
            <person name="Pearson M."/>
            <person name="Poon T.W."/>
            <person name="Priest M."/>
            <person name="Roberts A."/>
            <person name="Saif S."/>
            <person name="Shea T."/>
            <person name="Sykes S."/>
            <person name="Wortman J."/>
            <person name="Nusbaum C."/>
            <person name="Birren B."/>
        </authorList>
    </citation>
    <scope>NUCLEOTIDE SEQUENCE [LARGE SCALE GENOMIC DNA]</scope>
    <source>
        <strain evidence="7">APO3</strain>
    </source>
</reference>
<dbReference type="Pfam" id="PF13640">
    <property type="entry name" value="2OG-FeII_Oxy_3"/>
    <property type="match status" value="1"/>
</dbReference>
<dbReference type="InterPro" id="IPR044862">
    <property type="entry name" value="Pro_4_hyd_alph_FE2OG_OXY"/>
</dbReference>
<organism evidence="7">
    <name type="scientific">Aphanomyces astaci</name>
    <name type="common">Crayfish plague agent</name>
    <dbReference type="NCBI Taxonomy" id="112090"/>
    <lineage>
        <taxon>Eukaryota</taxon>
        <taxon>Sar</taxon>
        <taxon>Stramenopiles</taxon>
        <taxon>Oomycota</taxon>
        <taxon>Saprolegniomycetes</taxon>
        <taxon>Saprolegniales</taxon>
        <taxon>Verrucalvaceae</taxon>
        <taxon>Aphanomyces</taxon>
    </lineage>
</organism>
<evidence type="ECO:0000256" key="3">
    <source>
        <dbReference type="ARBA" id="ARBA00023004"/>
    </source>
</evidence>
<dbReference type="GO" id="GO:0005509">
    <property type="term" value="F:calcium ion binding"/>
    <property type="evidence" value="ECO:0007669"/>
    <property type="project" value="InterPro"/>
</dbReference>
<dbReference type="VEuPathDB" id="FungiDB:H257_13073"/>
<sequence>MYLDWKSNAAVQTIVFQHVLPRVEHFFPNNIIQIESTALTRYAKGQSYSWHVDAYDEHTLHARAITFLLYLNDVDVGGETVFAHVAQNGSTVQAKESLGRACAATSSHVKVTPRAGKSLVFQNVPGRMSTHGSCVVGSEAKWIMQFWISATPTMQLAFQPFHATGVKHFTMDNDAIKFIDVPKAVTRTPVRKKGAPKILQRKSIHLGWEDDDVGQDGPRGDSTVNKEMFVLEFYNPQLQSPHGRRPTTTHAMTRANYVLDRVDSMRQSRSVLTFVDPLEDATRRDLKRSNLLHPVAVPLVMSDAATPLHVGAAAKHQQQPQRCPQCNSNHVIMVPVCKYCKTLDVLTQDHTALKRHAYALVEKHPSIAPTQLIDEVVSFLHEYHQHRAPPEKPQATIDPSSRPTTSPSNPPIATTMAVAVAPPIISTDEVNRLMHTLQHNQVPSTREALLELKHARSKAAAEVKPPQLSQTTKQTIVHYILHSFSQPHGEPPDWTKEQRWDHQDLCLEMLKTLSMHDVDDIVRAYNAWKNVNDITLRQDYDATSQTRPLMLDQCDQRSSTQKLKDAEVDEADQVVPDVRTFQLQRRKAIRTAIPPEKARQLIARRATVRPKPTGTPAAATIPPLLQHRHATPMMAAESTDHKEDESEGLSLLHERHKAEADEKAKQILLNAERHKTISSDGMFSLDNTSFLAASLAQQDLVVVLQFDRQAQEMFLLGDEADREALLQLSPLGRVEVVGEWIAKSVDNRNILVAATRAKGHLLTSDERRLLLAMEEEDCRYHLHMWKHWQQQDTSHVPTPNLAFLQLNGTGRRRPREEYFRVPRYWSKYIKVRDTTIQPMPLTVIRPFLWGLYHAAAKQRIDAYDFVEFVVQHMTLQFGAHTRHRLQGLITALEQYCIKDTWVFAFCRFCGIAEQLPSDCFTFYVSALQCLQFAVPNRAQQADYYIPSDVFYPLFVKKAVMALRTIASDANIDEAKWYATLRECRVLCPRKTVLGSPIYVVGLGAFMDLVLDIWLSNRRMMEDEMRRMFVQFDTDQSKSLSYDEFRAFIVHCHKTLQESASTSQSFCQRVVDEKNVVKLYGKCLMQSDQSEINIDSFVLGGMENPLTLAMFGFAVPPTQTTAASIMAMQLIMRAMRAYIKRLRSVTPVPRSPNS</sequence>
<dbReference type="EMBL" id="KI913158">
    <property type="protein sequence ID" value="ETV71612.1"/>
    <property type="molecule type" value="Genomic_DNA"/>
</dbReference>
<dbReference type="InterPro" id="IPR045054">
    <property type="entry name" value="P4HA-like"/>
</dbReference>
<evidence type="ECO:0000256" key="2">
    <source>
        <dbReference type="ARBA" id="ARBA00022837"/>
    </source>
</evidence>
<evidence type="ECO:0000313" key="7">
    <source>
        <dbReference type="EMBL" id="ETV71612.1"/>
    </source>
</evidence>
<dbReference type="AlphaFoldDB" id="W4FVV5"/>
<dbReference type="PANTHER" id="PTHR10869">
    <property type="entry name" value="PROLYL 4-HYDROXYLASE ALPHA SUBUNIT"/>
    <property type="match status" value="1"/>
</dbReference>
<feature type="domain" description="EF-hand" evidence="5">
    <location>
        <begin position="1019"/>
        <end position="1054"/>
    </location>
</feature>
<dbReference type="Gene3D" id="1.10.238.10">
    <property type="entry name" value="EF-hand"/>
    <property type="match status" value="1"/>
</dbReference>
<evidence type="ECO:0000259" key="5">
    <source>
        <dbReference type="PROSITE" id="PS50222"/>
    </source>
</evidence>
<dbReference type="STRING" id="112090.W4FVV5"/>
<accession>W4FVV5</accession>
<dbReference type="InterPro" id="IPR002048">
    <property type="entry name" value="EF_hand_dom"/>
</dbReference>
<dbReference type="PANTHER" id="PTHR10869:SF246">
    <property type="entry name" value="TRANSMEMBRANE PROLYL 4-HYDROXYLASE"/>
    <property type="match status" value="1"/>
</dbReference>
<feature type="domain" description="Fe2OG dioxygenase" evidence="6">
    <location>
        <begin position="33"/>
        <end position="150"/>
    </location>
</feature>